<accession>A0A0V8HKQ8</accession>
<protein>
    <submittedName>
        <fullName evidence="3">Helix-turn-helix domain-containing protein</fullName>
    </submittedName>
</protein>
<dbReference type="OrthoDB" id="1691727at2"/>
<evidence type="ECO:0000259" key="2">
    <source>
        <dbReference type="SMART" id="SM00418"/>
    </source>
</evidence>
<evidence type="ECO:0000256" key="1">
    <source>
        <dbReference type="ARBA" id="ARBA00023125"/>
    </source>
</evidence>
<feature type="domain" description="HTH arsR-type" evidence="2">
    <location>
        <begin position="11"/>
        <end position="79"/>
    </location>
</feature>
<dbReference type="EMBL" id="FMAU01000002">
    <property type="protein sequence ID" value="SCC09002.1"/>
    <property type="molecule type" value="Genomic_DNA"/>
</dbReference>
<dbReference type="RefSeq" id="WP_058298564.1">
    <property type="nucleotide sequence ID" value="NZ_FMAU01000002.1"/>
</dbReference>
<dbReference type="GO" id="GO:0003700">
    <property type="term" value="F:DNA-binding transcription factor activity"/>
    <property type="evidence" value="ECO:0007669"/>
    <property type="project" value="InterPro"/>
</dbReference>
<dbReference type="InterPro" id="IPR036390">
    <property type="entry name" value="WH_DNA-bd_sf"/>
</dbReference>
<proteinExistence type="predicted"/>
<dbReference type="SUPFAM" id="SSF46785">
    <property type="entry name" value="Winged helix' DNA-binding domain"/>
    <property type="match status" value="1"/>
</dbReference>
<dbReference type="SMART" id="SM00418">
    <property type="entry name" value="HTH_ARSR"/>
    <property type="match status" value="1"/>
</dbReference>
<evidence type="ECO:0000313" key="3">
    <source>
        <dbReference type="EMBL" id="SCC09002.1"/>
    </source>
</evidence>
<dbReference type="PANTHER" id="PTHR38600:SF2">
    <property type="entry name" value="SLL0088 PROTEIN"/>
    <property type="match status" value="1"/>
</dbReference>
<gene>
    <name evidence="3" type="ORF">GA0061094_2413</name>
</gene>
<sequence length="208" mass="24487">MKSMFIIKEYDQLKALSDPFRIKLMMRLVEKPYTGQQLSELFEMSRARIHYHLKELEKLGLIEIVKTEEKNGIIQKFFQSVSSGFYPDASLLPHREEISETKRLMMYGMLERTMSRILEAPSSAFEEAGDKDPSDWNILASSWETTSSEDNFKWFVKAYFELVGEFQKRAREEKDVEQNVYYMTGIGFEVEESKFAGRLLDVEKEKDR</sequence>
<dbReference type="PRINTS" id="PR00778">
    <property type="entry name" value="HTHARSR"/>
</dbReference>
<dbReference type="CDD" id="cd00090">
    <property type="entry name" value="HTH_ARSR"/>
    <property type="match status" value="1"/>
</dbReference>
<reference evidence="4" key="1">
    <citation type="submission" date="2016-08" db="EMBL/GenBank/DDBJ databases">
        <authorList>
            <person name="Varghese N."/>
            <person name="Submissions Spin"/>
        </authorList>
    </citation>
    <scope>NUCLEOTIDE SEQUENCE [LARGE SCALE GENOMIC DNA]</scope>
    <source>
        <strain evidence="4">SGD-1123</strain>
    </source>
</reference>
<dbReference type="Gene3D" id="1.10.10.10">
    <property type="entry name" value="Winged helix-like DNA-binding domain superfamily/Winged helix DNA-binding domain"/>
    <property type="match status" value="1"/>
</dbReference>
<dbReference type="Proteomes" id="UP000181997">
    <property type="component" value="Unassembled WGS sequence"/>
</dbReference>
<dbReference type="InterPro" id="IPR036388">
    <property type="entry name" value="WH-like_DNA-bd_sf"/>
</dbReference>
<dbReference type="InterPro" id="IPR001845">
    <property type="entry name" value="HTH_ArsR_DNA-bd_dom"/>
</dbReference>
<dbReference type="PANTHER" id="PTHR38600">
    <property type="entry name" value="TRANSCRIPTIONAL REGULATORY PROTEIN"/>
    <property type="match status" value="1"/>
</dbReference>
<dbReference type="InterPro" id="IPR011991">
    <property type="entry name" value="ArsR-like_HTH"/>
</dbReference>
<keyword evidence="1" id="KW-0238">DNA-binding</keyword>
<evidence type="ECO:0000313" key="4">
    <source>
        <dbReference type="Proteomes" id="UP000181997"/>
    </source>
</evidence>
<dbReference type="GO" id="GO:0003677">
    <property type="term" value="F:DNA binding"/>
    <property type="evidence" value="ECO:0007669"/>
    <property type="project" value="UniProtKB-KW"/>
</dbReference>
<dbReference type="AlphaFoldDB" id="A0A0V8HKQ8"/>
<keyword evidence="4" id="KW-1185">Reference proteome</keyword>
<name>A0A0V8HKQ8_9BACI</name>
<organism evidence="3 4">
    <name type="scientific">[Bacillus] enclensis</name>
    <dbReference type="NCBI Taxonomy" id="1402860"/>
    <lineage>
        <taxon>Bacteria</taxon>
        <taxon>Bacillati</taxon>
        <taxon>Bacillota</taxon>
        <taxon>Bacilli</taxon>
        <taxon>Bacillales</taxon>
        <taxon>Bacillaceae</taxon>
        <taxon>Rossellomorea</taxon>
    </lineage>
</organism>
<dbReference type="Pfam" id="PF01022">
    <property type="entry name" value="HTH_5"/>
    <property type="match status" value="1"/>
</dbReference>